<proteinExistence type="inferred from homology"/>
<dbReference type="Pfam" id="PF00171">
    <property type="entry name" value="Aldedh"/>
    <property type="match status" value="1"/>
</dbReference>
<sequence>MTTPFTPLLINGQFRPASSGKTFEVHNPYSGELVGTAAAATSQDCKDAIDAAGKAFPTWEKTPLALRRDIMLKAADLLVTDKYRKKVHEALKDETATVDPLLQMLSVEISASVLKDSAGLINKLKGETFNSDMPGAYVIGQRRAMGVILGLAPWNAPVLLSIRAACTAIICGNTVVFQASEVSPRSLATIGEVLTEAGLPAGVLNFISINRSEAPTLTTEMIANPLIRKINFCGSERIGKIIAQEAAKWLKPCIFELGGKSPVLVLDDADLEDAARAIVSSAFFFSGQTCMSTERVIVQRGAAEKLVSLVKQIAAPIKAGNYADFPKVQLSALFTAASAENVVNMVKEAQADGAEVILGDVKREGNVVQPHIITSVRPGMRLWDRESFGPVVMFVTADTIDEMVNLANETAYTLAAAVWTTDIHTAFDITSRIRTGISNINGPSFHHESQLGHGGLGGPTGYGRFNVEDFTDHRVVVVHPRGPKPYPLLGPF</sequence>
<evidence type="ECO:0000313" key="7">
    <source>
        <dbReference type="EMBL" id="KAK7687883.1"/>
    </source>
</evidence>
<dbReference type="Proteomes" id="UP001385951">
    <property type="component" value="Unassembled WGS sequence"/>
</dbReference>
<evidence type="ECO:0000256" key="3">
    <source>
        <dbReference type="ARBA" id="ARBA00023027"/>
    </source>
</evidence>
<gene>
    <name evidence="7" type="ORF">QCA50_009102</name>
</gene>
<dbReference type="Gene3D" id="3.40.309.10">
    <property type="entry name" value="Aldehyde Dehydrogenase, Chain A, domain 2"/>
    <property type="match status" value="1"/>
</dbReference>
<dbReference type="EMBL" id="JASBNA010000012">
    <property type="protein sequence ID" value="KAK7687883.1"/>
    <property type="molecule type" value="Genomic_DNA"/>
</dbReference>
<dbReference type="PANTHER" id="PTHR42986">
    <property type="entry name" value="BENZALDEHYDE DEHYDROGENASE YFMT"/>
    <property type="match status" value="1"/>
</dbReference>
<dbReference type="SUPFAM" id="SSF53720">
    <property type="entry name" value="ALDH-like"/>
    <property type="match status" value="1"/>
</dbReference>
<comment type="similarity">
    <text evidence="1 5">Belongs to the aldehyde dehydrogenase family.</text>
</comment>
<feature type="active site" evidence="4">
    <location>
        <position position="256"/>
    </location>
</feature>
<keyword evidence="8" id="KW-1185">Reference proteome</keyword>
<dbReference type="InterPro" id="IPR015590">
    <property type="entry name" value="Aldehyde_DH_dom"/>
</dbReference>
<dbReference type="GO" id="GO:0016620">
    <property type="term" value="F:oxidoreductase activity, acting on the aldehyde or oxo group of donors, NAD or NADP as acceptor"/>
    <property type="evidence" value="ECO:0007669"/>
    <property type="project" value="InterPro"/>
</dbReference>
<evidence type="ECO:0000256" key="5">
    <source>
        <dbReference type="RuleBase" id="RU003345"/>
    </source>
</evidence>
<dbReference type="InterPro" id="IPR029510">
    <property type="entry name" value="Ald_DH_CS_GLU"/>
</dbReference>
<keyword evidence="2 5" id="KW-0560">Oxidoreductase</keyword>
<dbReference type="PROSITE" id="PS00687">
    <property type="entry name" value="ALDEHYDE_DEHYDR_GLU"/>
    <property type="match status" value="1"/>
</dbReference>
<dbReference type="InterPro" id="IPR016162">
    <property type="entry name" value="Ald_DH_N"/>
</dbReference>
<dbReference type="Gene3D" id="3.40.605.10">
    <property type="entry name" value="Aldehyde Dehydrogenase, Chain A, domain 1"/>
    <property type="match status" value="1"/>
</dbReference>
<keyword evidence="3" id="KW-0520">NAD</keyword>
<protein>
    <recommendedName>
        <fullName evidence="6">Aldehyde dehydrogenase domain-containing protein</fullName>
    </recommendedName>
</protein>
<dbReference type="PANTHER" id="PTHR42986:SF1">
    <property type="entry name" value="BENZALDEHYDE DEHYDROGENASE YFMT"/>
    <property type="match status" value="1"/>
</dbReference>
<evidence type="ECO:0000313" key="8">
    <source>
        <dbReference type="Proteomes" id="UP001385951"/>
    </source>
</evidence>
<comment type="caution">
    <text evidence="7">The sequence shown here is derived from an EMBL/GenBank/DDBJ whole genome shotgun (WGS) entry which is preliminary data.</text>
</comment>
<accession>A0AAW0G3H2</accession>
<evidence type="ECO:0000256" key="1">
    <source>
        <dbReference type="ARBA" id="ARBA00009986"/>
    </source>
</evidence>
<name>A0AAW0G3H2_9APHY</name>
<dbReference type="InterPro" id="IPR016163">
    <property type="entry name" value="Ald_DH_C"/>
</dbReference>
<feature type="domain" description="Aldehyde dehydrogenase" evidence="6">
    <location>
        <begin position="17"/>
        <end position="472"/>
    </location>
</feature>
<evidence type="ECO:0000259" key="6">
    <source>
        <dbReference type="Pfam" id="PF00171"/>
    </source>
</evidence>
<dbReference type="AlphaFoldDB" id="A0AAW0G3H2"/>
<organism evidence="7 8">
    <name type="scientific">Cerrena zonata</name>
    <dbReference type="NCBI Taxonomy" id="2478898"/>
    <lineage>
        <taxon>Eukaryota</taxon>
        <taxon>Fungi</taxon>
        <taxon>Dikarya</taxon>
        <taxon>Basidiomycota</taxon>
        <taxon>Agaricomycotina</taxon>
        <taxon>Agaricomycetes</taxon>
        <taxon>Polyporales</taxon>
        <taxon>Cerrenaceae</taxon>
        <taxon>Cerrena</taxon>
    </lineage>
</organism>
<reference evidence="7 8" key="1">
    <citation type="submission" date="2022-09" db="EMBL/GenBank/DDBJ databases">
        <authorList>
            <person name="Palmer J.M."/>
        </authorList>
    </citation>
    <scope>NUCLEOTIDE SEQUENCE [LARGE SCALE GENOMIC DNA]</scope>
    <source>
        <strain evidence="7 8">DSM 7382</strain>
    </source>
</reference>
<evidence type="ECO:0000256" key="2">
    <source>
        <dbReference type="ARBA" id="ARBA00023002"/>
    </source>
</evidence>
<dbReference type="InterPro" id="IPR016161">
    <property type="entry name" value="Ald_DH/histidinol_DH"/>
</dbReference>
<evidence type="ECO:0000256" key="4">
    <source>
        <dbReference type="PROSITE-ProRule" id="PRU10007"/>
    </source>
</evidence>